<reference evidence="1 2" key="1">
    <citation type="journal article" date="2018" name="Sci. Data">
        <title>The draft genome sequence of cork oak.</title>
        <authorList>
            <person name="Ramos A.M."/>
            <person name="Usie A."/>
            <person name="Barbosa P."/>
            <person name="Barros P.M."/>
            <person name="Capote T."/>
            <person name="Chaves I."/>
            <person name="Simoes F."/>
            <person name="Abreu I."/>
            <person name="Carrasquinho I."/>
            <person name="Faro C."/>
            <person name="Guimaraes J.B."/>
            <person name="Mendonca D."/>
            <person name="Nobrega F."/>
            <person name="Rodrigues L."/>
            <person name="Saibo N.J.M."/>
            <person name="Varela M.C."/>
            <person name="Egas C."/>
            <person name="Matos J."/>
            <person name="Miguel C.M."/>
            <person name="Oliveira M.M."/>
            <person name="Ricardo C.P."/>
            <person name="Goncalves S."/>
        </authorList>
    </citation>
    <scope>NUCLEOTIDE SEQUENCE [LARGE SCALE GENOMIC DNA]</scope>
    <source>
        <strain evidence="2">cv. HL8</strain>
    </source>
</reference>
<protein>
    <submittedName>
        <fullName evidence="1">Uncharacterized protein</fullName>
    </submittedName>
</protein>
<dbReference type="Proteomes" id="UP000237347">
    <property type="component" value="Unassembled WGS sequence"/>
</dbReference>
<evidence type="ECO:0000313" key="1">
    <source>
        <dbReference type="EMBL" id="KAK7844243.1"/>
    </source>
</evidence>
<comment type="caution">
    <text evidence="1">The sequence shown here is derived from an EMBL/GenBank/DDBJ whole genome shotgun (WGS) entry which is preliminary data.</text>
</comment>
<evidence type="ECO:0000313" key="2">
    <source>
        <dbReference type="Proteomes" id="UP000237347"/>
    </source>
</evidence>
<keyword evidence="2" id="KW-1185">Reference proteome</keyword>
<dbReference type="EMBL" id="PKMF04000189">
    <property type="protein sequence ID" value="KAK7844243.1"/>
    <property type="molecule type" value="Genomic_DNA"/>
</dbReference>
<accession>A0AAW0L112</accession>
<gene>
    <name evidence="1" type="ORF">CFP56_011099</name>
</gene>
<sequence length="77" mass="8623">MMQATQANQLQGVAIKLVGVEGINLVMAKHPIMTTPWRRQMLFDIDYDMGCDDISPLPSMAHDNAGLSHRFAYEDLC</sequence>
<proteinExistence type="predicted"/>
<name>A0AAW0L112_QUESU</name>
<dbReference type="AlphaFoldDB" id="A0AAW0L112"/>
<organism evidence="1 2">
    <name type="scientific">Quercus suber</name>
    <name type="common">Cork oak</name>
    <dbReference type="NCBI Taxonomy" id="58331"/>
    <lineage>
        <taxon>Eukaryota</taxon>
        <taxon>Viridiplantae</taxon>
        <taxon>Streptophyta</taxon>
        <taxon>Embryophyta</taxon>
        <taxon>Tracheophyta</taxon>
        <taxon>Spermatophyta</taxon>
        <taxon>Magnoliopsida</taxon>
        <taxon>eudicotyledons</taxon>
        <taxon>Gunneridae</taxon>
        <taxon>Pentapetalae</taxon>
        <taxon>rosids</taxon>
        <taxon>fabids</taxon>
        <taxon>Fagales</taxon>
        <taxon>Fagaceae</taxon>
        <taxon>Quercus</taxon>
    </lineage>
</organism>